<protein>
    <submittedName>
        <fullName evidence="1">Uncharacterized protein</fullName>
    </submittedName>
</protein>
<comment type="caution">
    <text evidence="1">The sequence shown here is derived from an EMBL/GenBank/DDBJ whole genome shotgun (WGS) entry which is preliminary data.</text>
</comment>
<keyword evidence="2" id="KW-1185">Reference proteome</keyword>
<gene>
    <name evidence="1" type="ORF">NDU88_004652</name>
</gene>
<sequence length="182" mass="19284">MVAQVTAWAHALSSLVASPTSNKECIAPIDVFPAQQELELVCNSDVAASQAEVGDRQEHSTLLMPSLQPACPRGLESEVVLGDTQEAFFSFSDLLDSDWDEEMDQAALSVLAAKDSELLRKSSLSYGLSVIALSPPRKGNGSGGLLADQLGAFVSAAFDQGVIYPVPAAKEAVEDIVGFQWD</sequence>
<name>A0AAV7LMD0_PLEWA</name>
<reference evidence="1" key="1">
    <citation type="journal article" date="2022" name="bioRxiv">
        <title>Sequencing and chromosome-scale assembly of the giantPleurodeles waltlgenome.</title>
        <authorList>
            <person name="Brown T."/>
            <person name="Elewa A."/>
            <person name="Iarovenko S."/>
            <person name="Subramanian E."/>
            <person name="Araus A.J."/>
            <person name="Petzold A."/>
            <person name="Susuki M."/>
            <person name="Suzuki K.-i.T."/>
            <person name="Hayashi T."/>
            <person name="Toyoda A."/>
            <person name="Oliveira C."/>
            <person name="Osipova E."/>
            <person name="Leigh N.D."/>
            <person name="Simon A."/>
            <person name="Yun M.H."/>
        </authorList>
    </citation>
    <scope>NUCLEOTIDE SEQUENCE</scope>
    <source>
        <strain evidence="1">20211129_DDA</strain>
        <tissue evidence="1">Liver</tissue>
    </source>
</reference>
<evidence type="ECO:0000313" key="2">
    <source>
        <dbReference type="Proteomes" id="UP001066276"/>
    </source>
</evidence>
<dbReference type="EMBL" id="JANPWB010000015">
    <property type="protein sequence ID" value="KAJ1091532.1"/>
    <property type="molecule type" value="Genomic_DNA"/>
</dbReference>
<accession>A0AAV7LMD0</accession>
<dbReference type="AlphaFoldDB" id="A0AAV7LMD0"/>
<dbReference type="Proteomes" id="UP001066276">
    <property type="component" value="Chromosome 11"/>
</dbReference>
<organism evidence="1 2">
    <name type="scientific">Pleurodeles waltl</name>
    <name type="common">Iberian ribbed newt</name>
    <dbReference type="NCBI Taxonomy" id="8319"/>
    <lineage>
        <taxon>Eukaryota</taxon>
        <taxon>Metazoa</taxon>
        <taxon>Chordata</taxon>
        <taxon>Craniata</taxon>
        <taxon>Vertebrata</taxon>
        <taxon>Euteleostomi</taxon>
        <taxon>Amphibia</taxon>
        <taxon>Batrachia</taxon>
        <taxon>Caudata</taxon>
        <taxon>Salamandroidea</taxon>
        <taxon>Salamandridae</taxon>
        <taxon>Pleurodelinae</taxon>
        <taxon>Pleurodeles</taxon>
    </lineage>
</organism>
<evidence type="ECO:0000313" key="1">
    <source>
        <dbReference type="EMBL" id="KAJ1091532.1"/>
    </source>
</evidence>
<proteinExistence type="predicted"/>